<gene>
    <name evidence="2" type="ORF">S01H1_00187</name>
</gene>
<dbReference type="InterPro" id="IPR050471">
    <property type="entry name" value="AB_hydrolase"/>
</dbReference>
<sequence length="114" mass="12448">FTDKFFGNPELVRTVIDTMLANPYPQPVHAYARQFAAATEHDTWDRIGKITAPTLVLVGKEDILLPVKMSEELAAGIPNAELVVLEGGGHGFLVEIAGKFNQAVLDFLEKVEKG</sequence>
<dbReference type="Gene3D" id="3.40.50.1820">
    <property type="entry name" value="alpha/beta hydrolase"/>
    <property type="match status" value="1"/>
</dbReference>
<dbReference type="PANTHER" id="PTHR43433">
    <property type="entry name" value="HYDROLASE, ALPHA/BETA FOLD FAMILY PROTEIN"/>
    <property type="match status" value="1"/>
</dbReference>
<feature type="domain" description="Serine aminopeptidase S33" evidence="1">
    <location>
        <begin position="32"/>
        <end position="95"/>
    </location>
</feature>
<evidence type="ECO:0000313" key="2">
    <source>
        <dbReference type="EMBL" id="GAF71081.1"/>
    </source>
</evidence>
<proteinExistence type="predicted"/>
<dbReference type="EMBL" id="BARS01000060">
    <property type="protein sequence ID" value="GAF71081.1"/>
    <property type="molecule type" value="Genomic_DNA"/>
</dbReference>
<feature type="non-terminal residue" evidence="2">
    <location>
        <position position="1"/>
    </location>
</feature>
<accession>X0S7A9</accession>
<dbReference type="PANTHER" id="PTHR43433:SF5">
    <property type="entry name" value="AB HYDROLASE-1 DOMAIN-CONTAINING PROTEIN"/>
    <property type="match status" value="1"/>
</dbReference>
<dbReference type="InterPro" id="IPR029058">
    <property type="entry name" value="AB_hydrolase_fold"/>
</dbReference>
<dbReference type="SUPFAM" id="SSF53474">
    <property type="entry name" value="alpha/beta-Hydrolases"/>
    <property type="match status" value="1"/>
</dbReference>
<organism evidence="2">
    <name type="scientific">marine sediment metagenome</name>
    <dbReference type="NCBI Taxonomy" id="412755"/>
    <lineage>
        <taxon>unclassified sequences</taxon>
        <taxon>metagenomes</taxon>
        <taxon>ecological metagenomes</taxon>
    </lineage>
</organism>
<dbReference type="Pfam" id="PF12146">
    <property type="entry name" value="Hydrolase_4"/>
    <property type="match status" value="1"/>
</dbReference>
<dbReference type="InterPro" id="IPR022742">
    <property type="entry name" value="Hydrolase_4"/>
</dbReference>
<comment type="caution">
    <text evidence="2">The sequence shown here is derived from an EMBL/GenBank/DDBJ whole genome shotgun (WGS) entry which is preliminary data.</text>
</comment>
<dbReference type="AlphaFoldDB" id="X0S7A9"/>
<reference evidence="2" key="1">
    <citation type="journal article" date="2014" name="Front. Microbiol.">
        <title>High frequency of phylogenetically diverse reductive dehalogenase-homologous genes in deep subseafloor sedimentary metagenomes.</title>
        <authorList>
            <person name="Kawai M."/>
            <person name="Futagami T."/>
            <person name="Toyoda A."/>
            <person name="Takaki Y."/>
            <person name="Nishi S."/>
            <person name="Hori S."/>
            <person name="Arai W."/>
            <person name="Tsubouchi T."/>
            <person name="Morono Y."/>
            <person name="Uchiyama I."/>
            <person name="Ito T."/>
            <person name="Fujiyama A."/>
            <person name="Inagaki F."/>
            <person name="Takami H."/>
        </authorList>
    </citation>
    <scope>NUCLEOTIDE SEQUENCE</scope>
    <source>
        <strain evidence="2">Expedition CK06-06</strain>
    </source>
</reference>
<name>X0S7A9_9ZZZZ</name>
<protein>
    <recommendedName>
        <fullName evidence="1">Serine aminopeptidase S33 domain-containing protein</fullName>
    </recommendedName>
</protein>
<evidence type="ECO:0000259" key="1">
    <source>
        <dbReference type="Pfam" id="PF12146"/>
    </source>
</evidence>